<dbReference type="EMBL" id="JBEHCU010005681">
    <property type="protein sequence ID" value="KAL1399039.1"/>
    <property type="molecule type" value="Genomic_DNA"/>
</dbReference>
<comment type="caution">
    <text evidence="1">The sequence shown here is derived from an EMBL/GenBank/DDBJ whole genome shotgun (WGS) entry which is preliminary data.</text>
</comment>
<dbReference type="Proteomes" id="UP001562425">
    <property type="component" value="Unassembled WGS sequence"/>
</dbReference>
<keyword evidence="2" id="KW-1185">Reference proteome</keyword>
<reference evidence="1 2" key="1">
    <citation type="submission" date="2024-05" db="EMBL/GenBank/DDBJ databases">
        <title>Culex pipiens pipiens assembly and annotation.</title>
        <authorList>
            <person name="Alout H."/>
            <person name="Durand T."/>
        </authorList>
    </citation>
    <scope>NUCLEOTIDE SEQUENCE [LARGE SCALE GENOMIC DNA]</scope>
    <source>
        <strain evidence="1">HA-2024</strain>
        <tissue evidence="1">Whole body</tissue>
    </source>
</reference>
<evidence type="ECO:0000313" key="2">
    <source>
        <dbReference type="Proteomes" id="UP001562425"/>
    </source>
</evidence>
<name>A0ABD1DH59_CULPP</name>
<accession>A0ABD1DH59</accession>
<proteinExistence type="predicted"/>
<sequence>MLVYGRIEQNAIVLGVDLWSKRFKRFEVSQVRFLLLGILPYHPQWRRQHNCSNVCNLSNSEKNPREFANRD</sequence>
<dbReference type="AlphaFoldDB" id="A0ABD1DH59"/>
<protein>
    <submittedName>
        <fullName evidence="1">Uncharacterized protein</fullName>
    </submittedName>
</protein>
<gene>
    <name evidence="1" type="ORF">pipiens_001199</name>
</gene>
<evidence type="ECO:0000313" key="1">
    <source>
        <dbReference type="EMBL" id="KAL1399039.1"/>
    </source>
</evidence>
<organism evidence="1 2">
    <name type="scientific">Culex pipiens pipiens</name>
    <name type="common">Northern house mosquito</name>
    <dbReference type="NCBI Taxonomy" id="38569"/>
    <lineage>
        <taxon>Eukaryota</taxon>
        <taxon>Metazoa</taxon>
        <taxon>Ecdysozoa</taxon>
        <taxon>Arthropoda</taxon>
        <taxon>Hexapoda</taxon>
        <taxon>Insecta</taxon>
        <taxon>Pterygota</taxon>
        <taxon>Neoptera</taxon>
        <taxon>Endopterygota</taxon>
        <taxon>Diptera</taxon>
        <taxon>Nematocera</taxon>
        <taxon>Culicoidea</taxon>
        <taxon>Culicidae</taxon>
        <taxon>Culicinae</taxon>
        <taxon>Culicini</taxon>
        <taxon>Culex</taxon>
        <taxon>Culex</taxon>
    </lineage>
</organism>